<dbReference type="InterPro" id="IPR047650">
    <property type="entry name" value="Transpos_IS110"/>
</dbReference>
<dbReference type="RefSeq" id="WP_066406606.1">
    <property type="nucleotide sequence ID" value="NZ_CP011390.1"/>
</dbReference>
<dbReference type="PANTHER" id="PTHR33055">
    <property type="entry name" value="TRANSPOSASE FOR INSERTION SEQUENCE ELEMENT IS1111A"/>
    <property type="match status" value="1"/>
</dbReference>
<dbReference type="Pfam" id="PF02371">
    <property type="entry name" value="Transposase_20"/>
    <property type="match status" value="1"/>
</dbReference>
<proteinExistence type="predicted"/>
<dbReference type="NCBIfam" id="NF033542">
    <property type="entry name" value="transpos_IS110"/>
    <property type="match status" value="1"/>
</dbReference>
<organism evidence="3 4">
    <name type="scientific">Flavisolibacter tropicus</name>
    <dbReference type="NCBI Taxonomy" id="1492898"/>
    <lineage>
        <taxon>Bacteria</taxon>
        <taxon>Pseudomonadati</taxon>
        <taxon>Bacteroidota</taxon>
        <taxon>Chitinophagia</taxon>
        <taxon>Chitinophagales</taxon>
        <taxon>Chitinophagaceae</taxon>
        <taxon>Flavisolibacter</taxon>
    </lineage>
</organism>
<name>A0A172TZJ6_9BACT</name>
<reference evidence="4" key="1">
    <citation type="submission" date="2015-01" db="EMBL/GenBank/DDBJ databases">
        <title>Flavisolibacter sp./LCS9/ whole genome sequencing.</title>
        <authorList>
            <person name="Kim M.K."/>
            <person name="Srinivasan S."/>
            <person name="Lee J.-J."/>
        </authorList>
    </citation>
    <scope>NUCLEOTIDE SEQUENCE [LARGE SCALE GENOMIC DNA]</scope>
    <source>
        <strain evidence="4">LCS9</strain>
    </source>
</reference>
<dbReference type="PATRIC" id="fig|1492898.3.peg.4174"/>
<dbReference type="Pfam" id="PF01548">
    <property type="entry name" value="DEDD_Tnp_IS110"/>
    <property type="match status" value="1"/>
</dbReference>
<reference evidence="3 4" key="2">
    <citation type="journal article" date="2016" name="Int. J. Syst. Evol. Microbiol.">
        <title>Flavisolibacter tropicus sp. nov., isolated from tropical soil.</title>
        <authorList>
            <person name="Lee J.J."/>
            <person name="Kang M.S."/>
            <person name="Kim G.S."/>
            <person name="Lee C.S."/>
            <person name="Lim S."/>
            <person name="Lee J."/>
            <person name="Roh S.H."/>
            <person name="Kang H."/>
            <person name="Ha J.M."/>
            <person name="Bae S."/>
            <person name="Jung H.Y."/>
            <person name="Kim M.K."/>
        </authorList>
    </citation>
    <scope>NUCLEOTIDE SEQUENCE [LARGE SCALE GENOMIC DNA]</scope>
    <source>
        <strain evidence="3 4">LCS9</strain>
    </source>
</reference>
<dbReference type="GO" id="GO:0004803">
    <property type="term" value="F:transposase activity"/>
    <property type="evidence" value="ECO:0007669"/>
    <property type="project" value="InterPro"/>
</dbReference>
<dbReference type="AlphaFoldDB" id="A0A172TZJ6"/>
<evidence type="ECO:0000313" key="4">
    <source>
        <dbReference type="Proteomes" id="UP000077177"/>
    </source>
</evidence>
<dbReference type="GO" id="GO:0003677">
    <property type="term" value="F:DNA binding"/>
    <property type="evidence" value="ECO:0007669"/>
    <property type="project" value="InterPro"/>
</dbReference>
<dbReference type="STRING" id="1492898.SY85_19195"/>
<dbReference type="OrthoDB" id="964423at2"/>
<evidence type="ECO:0000259" key="2">
    <source>
        <dbReference type="Pfam" id="PF02371"/>
    </source>
</evidence>
<dbReference type="EMBL" id="CP011390">
    <property type="protein sequence ID" value="ANE52294.1"/>
    <property type="molecule type" value="Genomic_DNA"/>
</dbReference>
<dbReference type="InterPro" id="IPR003346">
    <property type="entry name" value="Transposase_20"/>
</dbReference>
<feature type="domain" description="Transposase IS116/IS110/IS902 C-terminal" evidence="2">
    <location>
        <begin position="222"/>
        <end position="305"/>
    </location>
</feature>
<protein>
    <submittedName>
        <fullName evidence="3">Uncharacterized protein</fullName>
    </submittedName>
</protein>
<dbReference type="InterPro" id="IPR002525">
    <property type="entry name" value="Transp_IS110-like_N"/>
</dbReference>
<sequence>MKHLFIGLDVHKKSWSVTIQEGQVVLKRFSMEANADTLTHYVNKYYKGYTIQCCYEACCCGYHIYRSLSAAGWDVLVVNPADIPRINKQSTNKSDKIDSRYLCHHLASGHLRGIHIPEEKQEQFRSLFRRRNDLVKSLRRIKCHIKSMLLYYGINLPAHYDNINWSKAMGLWLSKLKWRYPTAAQTMKSRLDEYDFLRKQYLSVCNELRSYARKNYRKDYYLLRSIPGVGPFIAIAILSEVGDLRRFKGIDRLSSYVGLVPSLHSSGEKSYSRGITYRSKNLLRSYLIEGAWIAAKKDEELMQYYLERKGCDHRKIIIKMAAKTLSRIYHVIKKGEPYKASKAAA</sequence>
<evidence type="ECO:0000313" key="3">
    <source>
        <dbReference type="EMBL" id="ANE52294.1"/>
    </source>
</evidence>
<accession>A0A172TZJ6</accession>
<gene>
    <name evidence="3" type="ORF">SY85_19195</name>
</gene>
<evidence type="ECO:0000259" key="1">
    <source>
        <dbReference type="Pfam" id="PF01548"/>
    </source>
</evidence>
<dbReference type="KEGG" id="fla:SY85_19195"/>
<dbReference type="GO" id="GO:0006313">
    <property type="term" value="P:DNA transposition"/>
    <property type="evidence" value="ECO:0007669"/>
    <property type="project" value="InterPro"/>
</dbReference>
<feature type="domain" description="Transposase IS110-like N-terminal" evidence="1">
    <location>
        <begin position="6"/>
        <end position="151"/>
    </location>
</feature>
<keyword evidence="4" id="KW-1185">Reference proteome</keyword>
<dbReference type="PANTHER" id="PTHR33055:SF13">
    <property type="entry name" value="TRANSPOSASE"/>
    <property type="match status" value="1"/>
</dbReference>
<dbReference type="Proteomes" id="UP000077177">
    <property type="component" value="Chromosome"/>
</dbReference>